<dbReference type="Gene3D" id="3.60.20.10">
    <property type="entry name" value="Glutamine Phosphoribosylpyrophosphate, subunit 1, domain 1"/>
    <property type="match status" value="1"/>
</dbReference>
<dbReference type="InterPro" id="IPR029055">
    <property type="entry name" value="Ntn_hydrolases_N"/>
</dbReference>
<protein>
    <recommendedName>
        <fullName evidence="2">Ntn_hydrolase domain containing protein</fullName>
    </recommendedName>
</protein>
<gene>
    <name evidence="1" type="ORF">UFOVP534_13</name>
</gene>
<reference evidence="1" key="1">
    <citation type="submission" date="2020-04" db="EMBL/GenBank/DDBJ databases">
        <authorList>
            <person name="Chiriac C."/>
            <person name="Salcher M."/>
            <person name="Ghai R."/>
            <person name="Kavagutti S V."/>
        </authorList>
    </citation>
    <scope>NUCLEOTIDE SEQUENCE</scope>
</reference>
<proteinExistence type="predicted"/>
<name>A0A6J5MU45_9CAUD</name>
<dbReference type="SUPFAM" id="SSF56235">
    <property type="entry name" value="N-terminal nucleophile aminohydrolases (Ntn hydrolases)"/>
    <property type="match status" value="1"/>
</dbReference>
<evidence type="ECO:0008006" key="2">
    <source>
        <dbReference type="Google" id="ProtNLM"/>
    </source>
</evidence>
<evidence type="ECO:0000313" key="1">
    <source>
        <dbReference type="EMBL" id="CAB4148586.1"/>
    </source>
</evidence>
<sequence>MTTIAGYQGKGFAVLGADSQITDGDKRIISPSTPKIVKVGKYLLGVCGDCRPGDVLMYSWKPPAYDGTDPVGFMGRKVIPSIIKAFKDNGYDHQKEGASFAYLLAFNGNIFEIGNDLGISQSIDFTYGIGSGSPYALGYLTSMADVYGEATGETLNIDTATNAIKTALELSAKFDVNTCAPFQVEIQFSR</sequence>
<dbReference type="EMBL" id="LR796509">
    <property type="protein sequence ID" value="CAB4148586.1"/>
    <property type="molecule type" value="Genomic_DNA"/>
</dbReference>
<organism evidence="1">
    <name type="scientific">uncultured Caudovirales phage</name>
    <dbReference type="NCBI Taxonomy" id="2100421"/>
    <lineage>
        <taxon>Viruses</taxon>
        <taxon>Duplodnaviria</taxon>
        <taxon>Heunggongvirae</taxon>
        <taxon>Uroviricota</taxon>
        <taxon>Caudoviricetes</taxon>
        <taxon>Peduoviridae</taxon>
        <taxon>Maltschvirus</taxon>
        <taxon>Maltschvirus maltsch</taxon>
    </lineage>
</organism>
<accession>A0A6J5MU45</accession>